<feature type="domain" description="DUF7507" evidence="3">
    <location>
        <begin position="1075"/>
        <end position="1174"/>
    </location>
</feature>
<dbReference type="Gene3D" id="2.60.40.10">
    <property type="entry name" value="Immunoglobulins"/>
    <property type="match status" value="3"/>
</dbReference>
<feature type="compositionally biased region" description="Polar residues" evidence="1">
    <location>
        <begin position="749"/>
        <end position="767"/>
    </location>
</feature>
<sequence>MKNKLHTSIWIGLAWILGFIPAIAQQLSTNQVNYQLTYNSANQTYTVWVVPQYATPNANNPNTNEFGATAQVSLKVPKDFVIQNITDIKGTWEKNPVKLGSQPVFTPASLDPNYLYYVIGKNSTESDYGAFASGIPVALFTFQGNACYGAVGVLAKADPFVAAAKNLASLNTACSFYSRSGQATSGNVIPLEQFVEKLGPDVDCSAPSIKLIKSITSITDNGPTGRGVGDVINYTFTVTNTGNVSLSGVALTDAKLSLTNAAVSPSTLAPGATGTATAAYTITQADVNAGGVENTATVTGTPSSGPVATVTDVSDAGTNNTGGTISNPDVTESPKLDGTTDSDPTNDPTVLLLAPSPSIKLIKSVASVTSSGASGSLDDVINYTFTVTNTGNVTLSGVSLTDAKLGLSNAAVSPAILMPGATGTATATYTITQADINAGGVQNTATASGTPPNLPNGNAATPVTDISDAGTNNTGGTISNPDVTESPKLDGTTDSDPTNDPTVLLLAPSPSIKLIKSVASVTSSGASGSLDDVINYTFTVTNTGNVTLSGVSLTDAKLGLSSAAVSPAILMPGATGTATATYTITQADINAGGVQNTATASGTPPNLPNGNAATPVTDISDAGTNNTGGTISNPDVTESPKLDGTTDSDPTNDPTVLLLAPSPSIKLIKSVASVTSSGASGSLDDVINYTFTVTNTGNVTLSGVSLTDAKLGLSNAAVSPAILMPGATGTATATYTITQADINAGGVQNTATASGTPPNLPNGNAATPVTDISDAGTNNTGGTISNPDVTESPKLDGTTDSDPTNDPTVLLITPAPQVQLVKLAAMGGTGAVGDVITYSFTVTNTGNVTLTNLSIDDVKLSLNNLVVSPSTLAPNATGTATATYTITQADVNAGEVKNSAIVIGTPPTGPEVTDVSDSGNELVDTPADPDTDPTNDPTVVPLIQNPQVRLVKLAAMGGTGAVGDVITYSFTVTNTGNVTLTNLSIDDVKLSLNNLVVSPSTLAPNATGTATATYTITQADVNAGEVKNSAIVIGTPPTGPEVTDVSDSGNELVDTPADPDTDPTNDPTVVPLIQNPQVRLVKLAAMGGTGAVGDVITYSFTVTNTGNVTLTNLSIDDVKLSLNNLVVSPSTLAPNATGTATATYTITQADVNAGEVKNSAIVIGTPPTGPEVTDVSDSGNELVDTPADPDTDPTNDPTVVPLTQNPKIGIAKEVSSFVNNLNYTYDVTFSLKVKNVGNVPLSNVQVFDTLSKTFPSPATVNVLGISSTKFTVNPTYTGTASQTQLLLPGNALAIGDSGIISLTVRISPNAFVGVTYINIAYSTGQSPLGETIKDQSQLGNNPDPDFDGDPQNNFVPTPITIQTPGKLTLLPKVYLQGSLFGVFSGNLMRDDLRVKNLIPRKSPYVSWNPITAADTITSNTVLTVSGQDAIVDWVFVELRDANDSTIVVDSRSALVQRDGDIVEVDGTSPITFNTVVAASYFVSVRHRNHLGVMSQTALPLTQIVSTIDFRSTATPTYVLANSPIHQSQVDVVQGKALWAGNSLYDGQVIYQGTDNDVNVIYQQVIAAMGNPFLLPFFILSGYYTGDVNMDGEVIFQGTTNDVEYIYQNVINNHPGNALKQNFFIIQEQLPK</sequence>
<feature type="compositionally biased region" description="Polar residues" evidence="1">
    <location>
        <begin position="295"/>
        <end position="306"/>
    </location>
</feature>
<feature type="region of interest" description="Disordered" evidence="1">
    <location>
        <begin position="904"/>
        <end position="936"/>
    </location>
</feature>
<accession>A0A344TGU3</accession>
<feature type="region of interest" description="Disordered" evidence="1">
    <location>
        <begin position="295"/>
        <end position="348"/>
    </location>
</feature>
<dbReference type="InterPro" id="IPR051172">
    <property type="entry name" value="Chlamydia_OmcB"/>
</dbReference>
<feature type="region of interest" description="Disordered" evidence="1">
    <location>
        <begin position="1034"/>
        <end position="1066"/>
    </location>
</feature>
<name>A0A344TGU3_9BACT</name>
<feature type="region of interest" description="Disordered" evidence="1">
    <location>
        <begin position="1164"/>
        <end position="1196"/>
    </location>
</feature>
<dbReference type="Pfam" id="PF24346">
    <property type="entry name" value="DUF7507"/>
    <property type="match status" value="7"/>
</dbReference>
<feature type="domain" description="DUF7507" evidence="3">
    <location>
        <begin position="356"/>
        <end position="454"/>
    </location>
</feature>
<keyword evidence="2" id="KW-0732">Signal</keyword>
<evidence type="ECO:0000259" key="3">
    <source>
        <dbReference type="Pfam" id="PF24346"/>
    </source>
</evidence>
<protein>
    <recommendedName>
        <fullName evidence="3">DUF7507 domain-containing protein</fullName>
    </recommendedName>
</protein>
<feature type="domain" description="DUF7507" evidence="3">
    <location>
        <begin position="206"/>
        <end position="308"/>
    </location>
</feature>
<feature type="compositionally biased region" description="Polar residues" evidence="1">
    <location>
        <begin position="622"/>
        <end position="636"/>
    </location>
</feature>
<feature type="region of interest" description="Disordered" evidence="1">
    <location>
        <begin position="595"/>
        <end position="652"/>
    </location>
</feature>
<dbReference type="InterPro" id="IPR055354">
    <property type="entry name" value="DUF7507"/>
</dbReference>
<dbReference type="PANTHER" id="PTHR34819">
    <property type="entry name" value="LARGE CYSTEINE-RICH PERIPLASMIC PROTEIN OMCB"/>
    <property type="match status" value="1"/>
</dbReference>
<evidence type="ECO:0000313" key="5">
    <source>
        <dbReference type="Proteomes" id="UP000251993"/>
    </source>
</evidence>
<evidence type="ECO:0000256" key="2">
    <source>
        <dbReference type="SAM" id="SignalP"/>
    </source>
</evidence>
<feature type="signal peptide" evidence="2">
    <location>
        <begin position="1"/>
        <end position="24"/>
    </location>
</feature>
<feature type="compositionally biased region" description="Polar residues" evidence="1">
    <location>
        <begin position="469"/>
        <end position="483"/>
    </location>
</feature>
<dbReference type="KEGG" id="run:DR864_09020"/>
<dbReference type="PANTHER" id="PTHR34819:SF3">
    <property type="entry name" value="CELL SURFACE PROTEIN"/>
    <property type="match status" value="1"/>
</dbReference>
<dbReference type="Proteomes" id="UP000251993">
    <property type="component" value="Chromosome"/>
</dbReference>
<feature type="domain" description="DUF7507" evidence="3">
    <location>
        <begin position="815"/>
        <end position="914"/>
    </location>
</feature>
<feature type="compositionally biased region" description="Polar residues" evidence="1">
    <location>
        <begin position="442"/>
        <end position="461"/>
    </location>
</feature>
<feature type="domain" description="DUF7507" evidence="3">
    <location>
        <begin position="945"/>
        <end position="1044"/>
    </location>
</feature>
<dbReference type="RefSeq" id="WP_114066649.1">
    <property type="nucleotide sequence ID" value="NZ_CP030850.1"/>
</dbReference>
<evidence type="ECO:0000256" key="1">
    <source>
        <dbReference type="SAM" id="MobiDB-lite"/>
    </source>
</evidence>
<dbReference type="InterPro" id="IPR047589">
    <property type="entry name" value="DUF11_rpt"/>
</dbReference>
<feature type="compositionally biased region" description="Polar residues" evidence="1">
    <location>
        <begin position="595"/>
        <end position="614"/>
    </location>
</feature>
<keyword evidence="5" id="KW-1185">Reference proteome</keyword>
<dbReference type="EMBL" id="CP030850">
    <property type="protein sequence ID" value="AXE17864.1"/>
    <property type="molecule type" value="Genomic_DNA"/>
</dbReference>
<feature type="compositionally biased region" description="Polar residues" evidence="1">
    <location>
        <begin position="775"/>
        <end position="789"/>
    </location>
</feature>
<organism evidence="4 5">
    <name type="scientific">Runella rosea</name>
    <dbReference type="NCBI Taxonomy" id="2259595"/>
    <lineage>
        <taxon>Bacteria</taxon>
        <taxon>Pseudomonadati</taxon>
        <taxon>Bacteroidota</taxon>
        <taxon>Cytophagia</taxon>
        <taxon>Cytophagales</taxon>
        <taxon>Spirosomataceae</taxon>
        <taxon>Runella</taxon>
    </lineage>
</organism>
<reference evidence="4 5" key="1">
    <citation type="submission" date="2018-07" db="EMBL/GenBank/DDBJ databases">
        <title>Genome sequencing of Runella.</title>
        <authorList>
            <person name="Baek M.-G."/>
            <person name="Yi H."/>
        </authorList>
    </citation>
    <scope>NUCLEOTIDE SEQUENCE [LARGE SCALE GENOMIC DNA]</scope>
    <source>
        <strain evidence="4 5">HYN0085</strain>
    </source>
</reference>
<feature type="region of interest" description="Disordered" evidence="1">
    <location>
        <begin position="442"/>
        <end position="499"/>
    </location>
</feature>
<dbReference type="NCBIfam" id="TIGR01451">
    <property type="entry name" value="B_ant_repeat"/>
    <property type="match status" value="7"/>
</dbReference>
<feature type="domain" description="DUF7507" evidence="3">
    <location>
        <begin position="509"/>
        <end position="607"/>
    </location>
</feature>
<feature type="compositionally biased region" description="Polar residues" evidence="1">
    <location>
        <begin position="339"/>
        <end position="348"/>
    </location>
</feature>
<evidence type="ECO:0000313" key="4">
    <source>
        <dbReference type="EMBL" id="AXE17864.1"/>
    </source>
</evidence>
<gene>
    <name evidence="4" type="ORF">DR864_09020</name>
</gene>
<dbReference type="OrthoDB" id="9805017at2"/>
<dbReference type="InterPro" id="IPR013783">
    <property type="entry name" value="Ig-like_fold"/>
</dbReference>
<feature type="domain" description="DUF7507" evidence="3">
    <location>
        <begin position="662"/>
        <end position="760"/>
    </location>
</feature>
<feature type="compositionally biased region" description="Polar residues" evidence="1">
    <location>
        <begin position="316"/>
        <end position="330"/>
    </location>
</feature>
<feature type="region of interest" description="Disordered" evidence="1">
    <location>
        <begin position="749"/>
        <end position="804"/>
    </location>
</feature>
<feature type="chain" id="PRO_5016855993" description="DUF7507 domain-containing protein" evidence="2">
    <location>
        <begin position="25"/>
        <end position="1631"/>
    </location>
</feature>
<proteinExistence type="predicted"/>